<reference evidence="1" key="2">
    <citation type="journal article" date="2020" name="Nat. Commun.">
        <title>Large-scale genome sequencing of mycorrhizal fungi provides insights into the early evolution of symbiotic traits.</title>
        <authorList>
            <person name="Miyauchi S."/>
            <person name="Kiss E."/>
            <person name="Kuo A."/>
            <person name="Drula E."/>
            <person name="Kohler A."/>
            <person name="Sanchez-Garcia M."/>
            <person name="Morin E."/>
            <person name="Andreopoulos B."/>
            <person name="Barry K.W."/>
            <person name="Bonito G."/>
            <person name="Buee M."/>
            <person name="Carver A."/>
            <person name="Chen C."/>
            <person name="Cichocki N."/>
            <person name="Clum A."/>
            <person name="Culley D."/>
            <person name="Crous P.W."/>
            <person name="Fauchery L."/>
            <person name="Girlanda M."/>
            <person name="Hayes R.D."/>
            <person name="Keri Z."/>
            <person name="LaButti K."/>
            <person name="Lipzen A."/>
            <person name="Lombard V."/>
            <person name="Magnuson J."/>
            <person name="Maillard F."/>
            <person name="Murat C."/>
            <person name="Nolan M."/>
            <person name="Ohm R.A."/>
            <person name="Pangilinan J."/>
            <person name="Pereira M.F."/>
            <person name="Perotto S."/>
            <person name="Peter M."/>
            <person name="Pfister S."/>
            <person name="Riley R."/>
            <person name="Sitrit Y."/>
            <person name="Stielow J.B."/>
            <person name="Szollosi G."/>
            <person name="Zifcakova L."/>
            <person name="Stursova M."/>
            <person name="Spatafora J.W."/>
            <person name="Tedersoo L."/>
            <person name="Vaario L.M."/>
            <person name="Yamada A."/>
            <person name="Yan M."/>
            <person name="Wang P."/>
            <person name="Xu J."/>
            <person name="Bruns T."/>
            <person name="Baldrian P."/>
            <person name="Vilgalys R."/>
            <person name="Dunand C."/>
            <person name="Henrissat B."/>
            <person name="Grigoriev I.V."/>
            <person name="Hibbett D."/>
            <person name="Nagy L.G."/>
            <person name="Martin F.M."/>
        </authorList>
    </citation>
    <scope>NUCLEOTIDE SEQUENCE</scope>
    <source>
        <strain evidence="1">P2</strain>
    </source>
</reference>
<dbReference type="EMBL" id="MU117966">
    <property type="protein sequence ID" value="KAF9652988.1"/>
    <property type="molecule type" value="Genomic_DNA"/>
</dbReference>
<reference evidence="1" key="1">
    <citation type="submission" date="2019-10" db="EMBL/GenBank/DDBJ databases">
        <authorList>
            <consortium name="DOE Joint Genome Institute"/>
            <person name="Kuo A."/>
            <person name="Miyauchi S."/>
            <person name="Kiss E."/>
            <person name="Drula E."/>
            <person name="Kohler A."/>
            <person name="Sanchez-Garcia M."/>
            <person name="Andreopoulos B."/>
            <person name="Barry K.W."/>
            <person name="Bonito G."/>
            <person name="Buee M."/>
            <person name="Carver A."/>
            <person name="Chen C."/>
            <person name="Cichocki N."/>
            <person name="Clum A."/>
            <person name="Culley D."/>
            <person name="Crous P.W."/>
            <person name="Fauchery L."/>
            <person name="Girlanda M."/>
            <person name="Hayes R."/>
            <person name="Keri Z."/>
            <person name="Labutti K."/>
            <person name="Lipzen A."/>
            <person name="Lombard V."/>
            <person name="Magnuson J."/>
            <person name="Maillard F."/>
            <person name="Morin E."/>
            <person name="Murat C."/>
            <person name="Nolan M."/>
            <person name="Ohm R."/>
            <person name="Pangilinan J."/>
            <person name="Pereira M."/>
            <person name="Perotto S."/>
            <person name="Peter M."/>
            <person name="Riley R."/>
            <person name="Sitrit Y."/>
            <person name="Stielow B."/>
            <person name="Szollosi G."/>
            <person name="Zifcakova L."/>
            <person name="Stursova M."/>
            <person name="Spatafora J.W."/>
            <person name="Tedersoo L."/>
            <person name="Vaario L.-M."/>
            <person name="Yamada A."/>
            <person name="Yan M."/>
            <person name="Wang P."/>
            <person name="Xu J."/>
            <person name="Bruns T."/>
            <person name="Baldrian P."/>
            <person name="Vilgalys R."/>
            <person name="Henrissat B."/>
            <person name="Grigoriev I.V."/>
            <person name="Hibbett D."/>
            <person name="Nagy L.G."/>
            <person name="Martin F.M."/>
        </authorList>
    </citation>
    <scope>NUCLEOTIDE SEQUENCE</scope>
    <source>
        <strain evidence="1">P2</strain>
    </source>
</reference>
<comment type="caution">
    <text evidence="1">The sequence shown here is derived from an EMBL/GenBank/DDBJ whole genome shotgun (WGS) entry which is preliminary data.</text>
</comment>
<proteinExistence type="predicted"/>
<name>A0ACB6ZUK1_THEGA</name>
<evidence type="ECO:0000313" key="2">
    <source>
        <dbReference type="Proteomes" id="UP000886501"/>
    </source>
</evidence>
<keyword evidence="2" id="KW-1185">Reference proteome</keyword>
<gene>
    <name evidence="1" type="ORF">BDM02DRAFT_3108649</name>
</gene>
<protein>
    <submittedName>
        <fullName evidence="1">Uncharacterized protein</fullName>
    </submittedName>
</protein>
<dbReference type="Proteomes" id="UP000886501">
    <property type="component" value="Unassembled WGS sequence"/>
</dbReference>
<organism evidence="1 2">
    <name type="scientific">Thelephora ganbajun</name>
    <name type="common">Ganba fungus</name>
    <dbReference type="NCBI Taxonomy" id="370292"/>
    <lineage>
        <taxon>Eukaryota</taxon>
        <taxon>Fungi</taxon>
        <taxon>Dikarya</taxon>
        <taxon>Basidiomycota</taxon>
        <taxon>Agaricomycotina</taxon>
        <taxon>Agaricomycetes</taxon>
        <taxon>Thelephorales</taxon>
        <taxon>Thelephoraceae</taxon>
        <taxon>Thelephora</taxon>
    </lineage>
</organism>
<evidence type="ECO:0000313" key="1">
    <source>
        <dbReference type="EMBL" id="KAF9652988.1"/>
    </source>
</evidence>
<sequence length="513" mass="57812">MQKLSSVHALSFDALSPIFEFAVKAGQTPDEITKIPLALSQVCGAWRQSALRYAPLWTNILLDVRGDRSLERATEFLSRSRTLPVCVTFDMQGARGELTGLKERVGFLAPYEHRLRALRVQGATTAVPIHCFLQDLDFTFTNLKDFEIAWGKPTTRLARCSPLLSRDEMTKGLRPFYLHLSSHDKFTNLTRFALNAYDNRLDIQLDELLEILGVSPTLQHLELEGLHFDYEDDEFYDADDPDSEKSILQLPHLRFLSLKQCMSGAFLPRINIPATANVVLVANDPFMLDYGDIHASSPTILYALPPHFEELSFIGKTEALDFEIRDSGITLRASQSSGQYLFIEQLPYPDALYNDTIEEMVLLSATSFHHSDLGPVTRIRASNQLSESKRGILRDAEPYEVDDWLSTMSNLEKLEICYFPLKFLKGFSGCKAPRQPPLAAKDVTLTLYPNECGDFEELKAWVKARAEAQLPFEKLEITLDCSAPATLPVDEKFVDSLRSSLAEYVKGVVVQCQ</sequence>
<accession>A0ACB6ZUK1</accession>